<evidence type="ECO:0000313" key="3">
    <source>
        <dbReference type="Proteomes" id="UP001631949"/>
    </source>
</evidence>
<proteinExistence type="predicted"/>
<keyword evidence="1" id="KW-0732">Signal</keyword>
<comment type="caution">
    <text evidence="2">The sequence shown here is derived from an EMBL/GenBank/DDBJ whole genome shotgun (WGS) entry which is preliminary data.</text>
</comment>
<gene>
    <name evidence="2" type="ORF">ACKQTC_03800</name>
</gene>
<sequence>MMKRKGILCCVVIVVAAFLATPAFAGTDSHPLEKTYSAEEILDRNDYLCNVDQAEMNSTNAYLINPKTNEKVILRTYTSPQLKMLQTPYDKLSKVSEDIYFRDVAVDLTAEDLRRAGLSEETGEIWDNGGRVKSWGRFYYKQNYNYVLMTKITGNWRNDYPNAITLSNHVAQAKCASSNTSFQTRKWWPNGGYTYSTGFSEYALIGTSYTTIALRQQVNVTYRNTGETTILTLVLAPWGEAW</sequence>
<evidence type="ECO:0000256" key="1">
    <source>
        <dbReference type="SAM" id="SignalP"/>
    </source>
</evidence>
<dbReference type="Proteomes" id="UP001631949">
    <property type="component" value="Unassembled WGS sequence"/>
</dbReference>
<name>A0ABW9GXY5_9FIRM</name>
<organism evidence="2 3">
    <name type="scientific">Peptococcus simiae</name>
    <dbReference type="NCBI Taxonomy" id="1643805"/>
    <lineage>
        <taxon>Bacteria</taxon>
        <taxon>Bacillati</taxon>
        <taxon>Bacillota</taxon>
        <taxon>Clostridia</taxon>
        <taxon>Eubacteriales</taxon>
        <taxon>Peptococcaceae</taxon>
        <taxon>Peptococcus</taxon>
    </lineage>
</organism>
<dbReference type="EMBL" id="JBJUVG010000003">
    <property type="protein sequence ID" value="MFM9413485.1"/>
    <property type="molecule type" value="Genomic_DNA"/>
</dbReference>
<accession>A0ABW9GXY5</accession>
<reference evidence="2 3" key="1">
    <citation type="journal article" date="2016" name="Int. J. Syst. Evol. Microbiol.">
        <title>Peptococcus simiae sp. nov., isolated from rhesus macaque faeces and emended description of the genus Peptococcus.</title>
        <authorList>
            <person name="Shkoporov A.N."/>
            <person name="Efimov B.A."/>
            <person name="Kondova I."/>
            <person name="Ouwerling B."/>
            <person name="Chaplin A.V."/>
            <person name="Shcherbakova V.A."/>
            <person name="Langermans J.A.M."/>
        </authorList>
    </citation>
    <scope>NUCLEOTIDE SEQUENCE [LARGE SCALE GENOMIC DNA]</scope>
    <source>
        <strain evidence="2 3">M108</strain>
    </source>
</reference>
<keyword evidence="3" id="KW-1185">Reference proteome</keyword>
<protein>
    <submittedName>
        <fullName evidence="2">Uncharacterized protein</fullName>
    </submittedName>
</protein>
<evidence type="ECO:0000313" key="2">
    <source>
        <dbReference type="EMBL" id="MFM9413485.1"/>
    </source>
</evidence>
<dbReference type="RefSeq" id="WP_408977099.1">
    <property type="nucleotide sequence ID" value="NZ_JBJUVG010000003.1"/>
</dbReference>
<feature type="chain" id="PRO_5045066542" evidence="1">
    <location>
        <begin position="26"/>
        <end position="242"/>
    </location>
</feature>
<feature type="signal peptide" evidence="1">
    <location>
        <begin position="1"/>
        <end position="25"/>
    </location>
</feature>